<dbReference type="EMBL" id="SNRW01007152">
    <property type="protein sequence ID" value="KAA6381739.1"/>
    <property type="molecule type" value="Genomic_DNA"/>
</dbReference>
<reference evidence="1 2" key="1">
    <citation type="submission" date="2019-03" db="EMBL/GenBank/DDBJ databases">
        <title>Single cell metagenomics reveals metabolic interactions within the superorganism composed of flagellate Streblomastix strix and complex community of Bacteroidetes bacteria on its surface.</title>
        <authorList>
            <person name="Treitli S.C."/>
            <person name="Kolisko M."/>
            <person name="Husnik F."/>
            <person name="Keeling P."/>
            <person name="Hampl V."/>
        </authorList>
    </citation>
    <scope>NUCLEOTIDE SEQUENCE [LARGE SCALE GENOMIC DNA]</scope>
    <source>
        <strain evidence="1">ST1C</strain>
    </source>
</reference>
<gene>
    <name evidence="1" type="ORF">EZS28_022732</name>
</gene>
<sequence>MIVKKKIVTEVGSKYLENYEKKLSSNLQFLFIMKMLNMDKMKIFQIKCLNEQKIIMEMLKLYFDFDMVMKKLFSHIINKMMKKVYLELLNTEVK</sequence>
<evidence type="ECO:0000313" key="1">
    <source>
        <dbReference type="EMBL" id="KAA6381739.1"/>
    </source>
</evidence>
<comment type="caution">
    <text evidence="1">The sequence shown here is derived from an EMBL/GenBank/DDBJ whole genome shotgun (WGS) entry which is preliminary data.</text>
</comment>
<dbReference type="Proteomes" id="UP000324800">
    <property type="component" value="Unassembled WGS sequence"/>
</dbReference>
<accession>A0A5J4VH96</accession>
<evidence type="ECO:0000313" key="2">
    <source>
        <dbReference type="Proteomes" id="UP000324800"/>
    </source>
</evidence>
<feature type="non-terminal residue" evidence="1">
    <location>
        <position position="94"/>
    </location>
</feature>
<organism evidence="1 2">
    <name type="scientific">Streblomastix strix</name>
    <dbReference type="NCBI Taxonomy" id="222440"/>
    <lineage>
        <taxon>Eukaryota</taxon>
        <taxon>Metamonada</taxon>
        <taxon>Preaxostyla</taxon>
        <taxon>Oxymonadida</taxon>
        <taxon>Streblomastigidae</taxon>
        <taxon>Streblomastix</taxon>
    </lineage>
</organism>
<proteinExistence type="predicted"/>
<name>A0A5J4VH96_9EUKA</name>
<dbReference type="AlphaFoldDB" id="A0A5J4VH96"/>
<protein>
    <submittedName>
        <fullName evidence="1">Uncharacterized protein</fullName>
    </submittedName>
</protein>